<evidence type="ECO:0000313" key="12">
    <source>
        <dbReference type="Proteomes" id="UP000006727"/>
    </source>
</evidence>
<comment type="similarity">
    <text evidence="2">Belongs to the SecE/SEC61-gamma family.</text>
</comment>
<dbReference type="Pfam" id="PF00584">
    <property type="entry name" value="SecE"/>
    <property type="match status" value="1"/>
</dbReference>
<dbReference type="Proteomes" id="UP000006727">
    <property type="component" value="Chromosome 6"/>
</dbReference>
<protein>
    <submittedName>
        <fullName evidence="10 11">Uncharacterized protein</fullName>
    </submittedName>
</protein>
<organism evidence="10">
    <name type="scientific">Physcomitrium patens</name>
    <name type="common">Spreading-leaved earth moss</name>
    <name type="synonym">Physcomitrella patens</name>
    <dbReference type="NCBI Taxonomy" id="3218"/>
    <lineage>
        <taxon>Eukaryota</taxon>
        <taxon>Viridiplantae</taxon>
        <taxon>Streptophyta</taxon>
        <taxon>Embryophyta</taxon>
        <taxon>Bryophyta</taxon>
        <taxon>Bryophytina</taxon>
        <taxon>Bryopsida</taxon>
        <taxon>Funariidae</taxon>
        <taxon>Funariales</taxon>
        <taxon>Funariaceae</taxon>
        <taxon>Physcomitrium</taxon>
    </lineage>
</organism>
<feature type="transmembrane region" description="Helical" evidence="9">
    <location>
        <begin position="173"/>
        <end position="195"/>
    </location>
</feature>
<evidence type="ECO:0000313" key="11">
    <source>
        <dbReference type="EnsemblPlants" id="Pp3c6_16710V3.1"/>
    </source>
</evidence>
<dbReference type="PaxDb" id="3218-PP1S240_77V6.1"/>
<dbReference type="PANTHER" id="PTHR37247">
    <property type="entry name" value="TRANSMEMBRANE PROTEIN"/>
    <property type="match status" value="1"/>
</dbReference>
<dbReference type="InterPro" id="IPR038379">
    <property type="entry name" value="SecE_sf"/>
</dbReference>
<dbReference type="GeneID" id="112283959"/>
<dbReference type="EnsemblPlants" id="Pp3c6_16710V3.3">
    <property type="protein sequence ID" value="Pp3c6_16710V3.3"/>
    <property type="gene ID" value="Pp3c6_16710"/>
</dbReference>
<dbReference type="GO" id="GO:0006605">
    <property type="term" value="P:protein targeting"/>
    <property type="evidence" value="ECO:0007669"/>
    <property type="project" value="InterPro"/>
</dbReference>
<dbReference type="EnsemblPlants" id="Pp3c6_16710V3.1">
    <property type="protein sequence ID" value="Pp3c6_16710V3.1"/>
    <property type="gene ID" value="Pp3c6_16710"/>
</dbReference>
<evidence type="ECO:0000256" key="8">
    <source>
        <dbReference type="ARBA" id="ARBA00023136"/>
    </source>
</evidence>
<gene>
    <name evidence="11" type="primary">LOC112283959</name>
    <name evidence="10" type="ORF">PHYPA_009052</name>
</gene>
<sequence length="207" mass="24119">MYQLRLHRITNSWFGITPAFHHDSRVLIKEGSSLGPGFPSRVFPKMLIDSLTNSCCHSWRDNGRHREVRARFSTSGSPSQSGGFLGDGLGREGKIEDSHTRTRAYRKEDWEKLFRPQVVKEEELKDHFNEDPIWLWVFKSWLSGIKAMMRFLWEQPGQLKQIEWPSVKSTVKMALLTLVVVMFLMVFLSSVDSLFRHFLKSSMRPMT</sequence>
<dbReference type="PANTHER" id="PTHR37247:SF1">
    <property type="entry name" value="TRANSMEMBRANE PROTEIN"/>
    <property type="match status" value="1"/>
</dbReference>
<evidence type="ECO:0000256" key="1">
    <source>
        <dbReference type="ARBA" id="ARBA00004370"/>
    </source>
</evidence>
<dbReference type="Gramene" id="Pp3c6_16710V3.2">
    <property type="protein sequence ID" value="Pp3c6_16710V3.2"/>
    <property type="gene ID" value="Pp3c6_16710"/>
</dbReference>
<keyword evidence="12" id="KW-1185">Reference proteome</keyword>
<evidence type="ECO:0000256" key="4">
    <source>
        <dbReference type="ARBA" id="ARBA00022692"/>
    </source>
</evidence>
<dbReference type="Gramene" id="Pp3c6_16710V3.1">
    <property type="protein sequence ID" value="Pp3c6_16710V3.1"/>
    <property type="gene ID" value="Pp3c6_16710"/>
</dbReference>
<dbReference type="Gene3D" id="1.20.5.1030">
    <property type="entry name" value="Preprotein translocase secy subunit"/>
    <property type="match status" value="1"/>
</dbReference>
<dbReference type="InterPro" id="IPR005807">
    <property type="entry name" value="SecE_bac"/>
</dbReference>
<dbReference type="AlphaFoldDB" id="A0A2K1KFY0"/>
<keyword evidence="6 9" id="KW-1133">Transmembrane helix</keyword>
<accession>A0A2K1KFY0</accession>
<dbReference type="RefSeq" id="XP_024379155.1">
    <property type="nucleotide sequence ID" value="XM_024523387.2"/>
</dbReference>
<evidence type="ECO:0000256" key="5">
    <source>
        <dbReference type="ARBA" id="ARBA00022927"/>
    </source>
</evidence>
<dbReference type="GO" id="GO:0016020">
    <property type="term" value="C:membrane"/>
    <property type="evidence" value="ECO:0007669"/>
    <property type="project" value="UniProtKB-SubCell"/>
</dbReference>
<dbReference type="KEGG" id="ppp:112283959"/>
<reference evidence="10 12" key="2">
    <citation type="journal article" date="2018" name="Plant J.">
        <title>The Physcomitrella patens chromosome-scale assembly reveals moss genome structure and evolution.</title>
        <authorList>
            <person name="Lang D."/>
            <person name="Ullrich K.K."/>
            <person name="Murat F."/>
            <person name="Fuchs J."/>
            <person name="Jenkins J."/>
            <person name="Haas F.B."/>
            <person name="Piednoel M."/>
            <person name="Gundlach H."/>
            <person name="Van Bel M."/>
            <person name="Meyberg R."/>
            <person name="Vives C."/>
            <person name="Morata J."/>
            <person name="Symeonidi A."/>
            <person name="Hiss M."/>
            <person name="Muchero W."/>
            <person name="Kamisugi Y."/>
            <person name="Saleh O."/>
            <person name="Blanc G."/>
            <person name="Decker E.L."/>
            <person name="van Gessel N."/>
            <person name="Grimwood J."/>
            <person name="Hayes R.D."/>
            <person name="Graham S.W."/>
            <person name="Gunter L.E."/>
            <person name="McDaniel S.F."/>
            <person name="Hoernstein S.N.W."/>
            <person name="Larsson A."/>
            <person name="Li F.W."/>
            <person name="Perroud P.F."/>
            <person name="Phillips J."/>
            <person name="Ranjan P."/>
            <person name="Rokshar D.S."/>
            <person name="Rothfels C.J."/>
            <person name="Schneider L."/>
            <person name="Shu S."/>
            <person name="Stevenson D.W."/>
            <person name="Thummler F."/>
            <person name="Tillich M."/>
            <person name="Villarreal Aguilar J.C."/>
            <person name="Widiez T."/>
            <person name="Wong G.K."/>
            <person name="Wymore A."/>
            <person name="Zhang Y."/>
            <person name="Zimmer A.D."/>
            <person name="Quatrano R.S."/>
            <person name="Mayer K.F.X."/>
            <person name="Goodstein D."/>
            <person name="Casacuberta J.M."/>
            <person name="Vandepoele K."/>
            <person name="Reski R."/>
            <person name="Cuming A.C."/>
            <person name="Tuskan G.A."/>
            <person name="Maumus F."/>
            <person name="Salse J."/>
            <person name="Schmutz J."/>
            <person name="Rensing S.A."/>
        </authorList>
    </citation>
    <scope>NUCLEOTIDE SEQUENCE [LARGE SCALE GENOMIC DNA]</scope>
    <source>
        <strain evidence="11 12">cv. Gransden 2004</strain>
    </source>
</reference>
<evidence type="ECO:0000256" key="3">
    <source>
        <dbReference type="ARBA" id="ARBA00022448"/>
    </source>
</evidence>
<keyword evidence="7" id="KW-0811">Translocation</keyword>
<keyword evidence="5" id="KW-0653">Protein transport</keyword>
<dbReference type="GO" id="GO:0006886">
    <property type="term" value="P:intracellular protein transport"/>
    <property type="evidence" value="ECO:0007669"/>
    <property type="project" value="InterPro"/>
</dbReference>
<dbReference type="RefSeq" id="XP_024379156.1">
    <property type="nucleotide sequence ID" value="XM_024523388.2"/>
</dbReference>
<keyword evidence="3" id="KW-0813">Transport</keyword>
<reference evidence="11" key="3">
    <citation type="submission" date="2020-12" db="UniProtKB">
        <authorList>
            <consortium name="EnsemblPlants"/>
        </authorList>
    </citation>
    <scope>IDENTIFICATION</scope>
</reference>
<evidence type="ECO:0000256" key="9">
    <source>
        <dbReference type="SAM" id="Phobius"/>
    </source>
</evidence>
<evidence type="ECO:0000256" key="7">
    <source>
        <dbReference type="ARBA" id="ARBA00023010"/>
    </source>
</evidence>
<dbReference type="OrthoDB" id="1913236at2759"/>
<dbReference type="InterPro" id="IPR001901">
    <property type="entry name" value="Translocase_SecE/Sec61-g"/>
</dbReference>
<keyword evidence="8 9" id="KW-0472">Membrane</keyword>
<dbReference type="GO" id="GO:0009306">
    <property type="term" value="P:protein secretion"/>
    <property type="evidence" value="ECO:0007669"/>
    <property type="project" value="InterPro"/>
</dbReference>
<keyword evidence="4 9" id="KW-0812">Transmembrane</keyword>
<name>A0A2K1KFY0_PHYPA</name>
<evidence type="ECO:0000256" key="6">
    <source>
        <dbReference type="ARBA" id="ARBA00022989"/>
    </source>
</evidence>
<dbReference type="NCBIfam" id="TIGR00964">
    <property type="entry name" value="secE_bact"/>
    <property type="match status" value="1"/>
</dbReference>
<dbReference type="STRING" id="3218.A0A2K1KFY0"/>
<reference evidence="10 12" key="1">
    <citation type="journal article" date="2008" name="Science">
        <title>The Physcomitrella genome reveals evolutionary insights into the conquest of land by plants.</title>
        <authorList>
            <person name="Rensing S."/>
            <person name="Lang D."/>
            <person name="Zimmer A."/>
            <person name="Terry A."/>
            <person name="Salamov A."/>
            <person name="Shapiro H."/>
            <person name="Nishiyama T."/>
            <person name="Perroud P.-F."/>
            <person name="Lindquist E."/>
            <person name="Kamisugi Y."/>
            <person name="Tanahashi T."/>
            <person name="Sakakibara K."/>
            <person name="Fujita T."/>
            <person name="Oishi K."/>
            <person name="Shin-I T."/>
            <person name="Kuroki Y."/>
            <person name="Toyoda A."/>
            <person name="Suzuki Y."/>
            <person name="Hashimoto A."/>
            <person name="Yamaguchi K."/>
            <person name="Sugano A."/>
            <person name="Kohara Y."/>
            <person name="Fujiyama A."/>
            <person name="Anterola A."/>
            <person name="Aoki S."/>
            <person name="Ashton N."/>
            <person name="Barbazuk W.B."/>
            <person name="Barker E."/>
            <person name="Bennetzen J."/>
            <person name="Bezanilla M."/>
            <person name="Blankenship R."/>
            <person name="Cho S.H."/>
            <person name="Dutcher S."/>
            <person name="Estelle M."/>
            <person name="Fawcett J.A."/>
            <person name="Gundlach H."/>
            <person name="Hanada K."/>
            <person name="Heyl A."/>
            <person name="Hicks K.A."/>
            <person name="Hugh J."/>
            <person name="Lohr M."/>
            <person name="Mayer K."/>
            <person name="Melkozernov A."/>
            <person name="Murata T."/>
            <person name="Nelson D."/>
            <person name="Pils B."/>
            <person name="Prigge M."/>
            <person name="Reiss B."/>
            <person name="Renner T."/>
            <person name="Rombauts S."/>
            <person name="Rushton P."/>
            <person name="Sanderfoot A."/>
            <person name="Schween G."/>
            <person name="Shiu S.-H."/>
            <person name="Stueber K."/>
            <person name="Theodoulou F.L."/>
            <person name="Tu H."/>
            <person name="Van de Peer Y."/>
            <person name="Verrier P.J."/>
            <person name="Waters E."/>
            <person name="Wood A."/>
            <person name="Yang L."/>
            <person name="Cove D."/>
            <person name="Cuming A."/>
            <person name="Hasebe M."/>
            <person name="Lucas S."/>
            <person name="Mishler D.B."/>
            <person name="Reski R."/>
            <person name="Grigoriev I."/>
            <person name="Quatrano R.S."/>
            <person name="Boore J.L."/>
        </authorList>
    </citation>
    <scope>NUCLEOTIDE SEQUENCE [LARGE SCALE GENOMIC DNA]</scope>
    <source>
        <strain evidence="11 12">cv. Gransden 2004</strain>
    </source>
</reference>
<proteinExistence type="inferred from homology"/>
<evidence type="ECO:0000256" key="2">
    <source>
        <dbReference type="ARBA" id="ARBA00008274"/>
    </source>
</evidence>
<dbReference type="EnsemblPlants" id="Pp3c6_16710V3.2">
    <property type="protein sequence ID" value="Pp3c6_16710V3.2"/>
    <property type="gene ID" value="Pp3c6_16710"/>
</dbReference>
<dbReference type="EMBL" id="ABEU02000006">
    <property type="protein sequence ID" value="PNR52678.1"/>
    <property type="molecule type" value="Genomic_DNA"/>
</dbReference>
<dbReference type="GO" id="GO:0008320">
    <property type="term" value="F:protein transmembrane transporter activity"/>
    <property type="evidence" value="ECO:0007669"/>
    <property type="project" value="InterPro"/>
</dbReference>
<comment type="subcellular location">
    <subcellularLocation>
        <location evidence="1">Membrane</location>
    </subcellularLocation>
</comment>
<evidence type="ECO:0000313" key="10">
    <source>
        <dbReference type="EMBL" id="PNR52678.1"/>
    </source>
</evidence>
<dbReference type="Gramene" id="Pp3c6_16710V3.3">
    <property type="protein sequence ID" value="Pp3c6_16710V3.3"/>
    <property type="gene ID" value="Pp3c6_16710"/>
</dbReference>